<gene>
    <name evidence="2" type="ORF">INT46_006404</name>
</gene>
<sequence>MDWSHVDSWLSSIFKGNPIPDFARTNNNYQLINTLKNLNFNSMTLIQHILNNKLHFNLSKDSEKSIDSLAMLADSLGMDSVELTLSRLSMDQMKLQHEFLKLDEMEYMLTQSQKKADDELSLIRSMLLNLQQETQENTVQQQQQNYSLSEKEILTSEYNLLQKKYNDIGIQDSTLSKIYELESKADTVESRCKQQEKLLESFTILPSDMVLASIKIQKTEDDLRQLEIERESLLSEIANSVH</sequence>
<proteinExistence type="predicted"/>
<evidence type="ECO:0000313" key="2">
    <source>
        <dbReference type="EMBL" id="KAG2198627.1"/>
    </source>
</evidence>
<evidence type="ECO:0008006" key="4">
    <source>
        <dbReference type="Google" id="ProtNLM"/>
    </source>
</evidence>
<keyword evidence="1" id="KW-0175">Coiled coil</keyword>
<feature type="coiled-coil region" evidence="1">
    <location>
        <begin position="209"/>
        <end position="236"/>
    </location>
</feature>
<dbReference type="OrthoDB" id="5372507at2759"/>
<accession>A0A8H7QUH8</accession>
<dbReference type="AlphaFoldDB" id="A0A8H7QUH8"/>
<name>A0A8H7QUH8_9FUNG</name>
<keyword evidence="3" id="KW-1185">Reference proteome</keyword>
<organism evidence="2 3">
    <name type="scientific">Mucor plumbeus</name>
    <dbReference type="NCBI Taxonomy" id="97098"/>
    <lineage>
        <taxon>Eukaryota</taxon>
        <taxon>Fungi</taxon>
        <taxon>Fungi incertae sedis</taxon>
        <taxon>Mucoromycota</taxon>
        <taxon>Mucoromycotina</taxon>
        <taxon>Mucoromycetes</taxon>
        <taxon>Mucorales</taxon>
        <taxon>Mucorineae</taxon>
        <taxon>Mucoraceae</taxon>
        <taxon>Mucor</taxon>
    </lineage>
</organism>
<comment type="caution">
    <text evidence="2">The sequence shown here is derived from an EMBL/GenBank/DDBJ whole genome shotgun (WGS) entry which is preliminary data.</text>
</comment>
<evidence type="ECO:0000313" key="3">
    <source>
        <dbReference type="Proteomes" id="UP000650833"/>
    </source>
</evidence>
<dbReference type="EMBL" id="JAEPRC010000382">
    <property type="protein sequence ID" value="KAG2198627.1"/>
    <property type="molecule type" value="Genomic_DNA"/>
</dbReference>
<reference evidence="2" key="1">
    <citation type="submission" date="2020-12" db="EMBL/GenBank/DDBJ databases">
        <title>Metabolic potential, ecology and presence of endohyphal bacteria is reflected in genomic diversity of Mucoromycotina.</title>
        <authorList>
            <person name="Muszewska A."/>
            <person name="Okrasinska A."/>
            <person name="Steczkiewicz K."/>
            <person name="Drgas O."/>
            <person name="Orlowska M."/>
            <person name="Perlinska-Lenart U."/>
            <person name="Aleksandrzak-Piekarczyk T."/>
            <person name="Szatraj K."/>
            <person name="Zielenkiewicz U."/>
            <person name="Pilsyk S."/>
            <person name="Malc E."/>
            <person name="Mieczkowski P."/>
            <person name="Kruszewska J.S."/>
            <person name="Biernat P."/>
            <person name="Pawlowska J."/>
        </authorList>
    </citation>
    <scope>NUCLEOTIDE SEQUENCE</scope>
    <source>
        <strain evidence="2">CBS 226.32</strain>
    </source>
</reference>
<protein>
    <recommendedName>
        <fullName evidence="4">HAUS augmin-like complex subunit 1</fullName>
    </recommendedName>
</protein>
<dbReference type="Proteomes" id="UP000650833">
    <property type="component" value="Unassembled WGS sequence"/>
</dbReference>
<evidence type="ECO:0000256" key="1">
    <source>
        <dbReference type="SAM" id="Coils"/>
    </source>
</evidence>